<dbReference type="InterPro" id="IPR006553">
    <property type="entry name" value="Leu-rich_rpt_Cys-con_subtyp"/>
</dbReference>
<feature type="compositionally biased region" description="Gly residues" evidence="4">
    <location>
        <begin position="1040"/>
        <end position="1060"/>
    </location>
</feature>
<gene>
    <name evidence="5" type="ORF">Cvel_4824</name>
</gene>
<name>A0A0G4GKE5_9ALVE</name>
<dbReference type="PANTHER" id="PTHR24113:SF12">
    <property type="entry name" value="RAN GTPASE-ACTIVATING PROTEIN 1"/>
    <property type="match status" value="1"/>
</dbReference>
<feature type="compositionally biased region" description="Basic and acidic residues" evidence="4">
    <location>
        <begin position="1065"/>
        <end position="1079"/>
    </location>
</feature>
<dbReference type="PhylomeDB" id="A0A0G4GKE5"/>
<accession>A0A0G4GKE5</accession>
<evidence type="ECO:0000256" key="2">
    <source>
        <dbReference type="ARBA" id="ARBA00022614"/>
    </source>
</evidence>
<dbReference type="Pfam" id="PF13516">
    <property type="entry name" value="LRR_6"/>
    <property type="match status" value="2"/>
</dbReference>
<feature type="compositionally biased region" description="Acidic residues" evidence="4">
    <location>
        <begin position="425"/>
        <end position="437"/>
    </location>
</feature>
<evidence type="ECO:0000313" key="5">
    <source>
        <dbReference type="EMBL" id="CEM30482.1"/>
    </source>
</evidence>
<feature type="region of interest" description="Disordered" evidence="4">
    <location>
        <begin position="424"/>
        <end position="443"/>
    </location>
</feature>
<dbReference type="EMBL" id="CDMZ01001303">
    <property type="protein sequence ID" value="CEM30482.1"/>
    <property type="molecule type" value="Genomic_DNA"/>
</dbReference>
<keyword evidence="2" id="KW-0433">Leucine-rich repeat</keyword>
<keyword evidence="3" id="KW-0677">Repeat</keyword>
<reference evidence="5" key="1">
    <citation type="submission" date="2014-11" db="EMBL/GenBank/DDBJ databases">
        <authorList>
            <person name="Otto D Thomas"/>
            <person name="Naeem Raeece"/>
        </authorList>
    </citation>
    <scope>NUCLEOTIDE SEQUENCE</scope>
</reference>
<dbReference type="GO" id="GO:0005096">
    <property type="term" value="F:GTPase activator activity"/>
    <property type="evidence" value="ECO:0007669"/>
    <property type="project" value="UniProtKB-KW"/>
</dbReference>
<dbReference type="SMART" id="SM00367">
    <property type="entry name" value="LRR_CC"/>
    <property type="match status" value="3"/>
</dbReference>
<dbReference type="GO" id="GO:0031267">
    <property type="term" value="F:small GTPase binding"/>
    <property type="evidence" value="ECO:0007669"/>
    <property type="project" value="TreeGrafter"/>
</dbReference>
<dbReference type="VEuPathDB" id="CryptoDB:Cvel_4824"/>
<organism evidence="5">
    <name type="scientific">Chromera velia CCMP2878</name>
    <dbReference type="NCBI Taxonomy" id="1169474"/>
    <lineage>
        <taxon>Eukaryota</taxon>
        <taxon>Sar</taxon>
        <taxon>Alveolata</taxon>
        <taxon>Colpodellida</taxon>
        <taxon>Chromeraceae</taxon>
        <taxon>Chromera</taxon>
    </lineage>
</organism>
<dbReference type="GO" id="GO:0005634">
    <property type="term" value="C:nucleus"/>
    <property type="evidence" value="ECO:0007669"/>
    <property type="project" value="TreeGrafter"/>
</dbReference>
<dbReference type="GO" id="GO:0048471">
    <property type="term" value="C:perinuclear region of cytoplasm"/>
    <property type="evidence" value="ECO:0007669"/>
    <property type="project" value="TreeGrafter"/>
</dbReference>
<dbReference type="Gene3D" id="3.80.10.10">
    <property type="entry name" value="Ribonuclease Inhibitor"/>
    <property type="match status" value="2"/>
</dbReference>
<evidence type="ECO:0000256" key="4">
    <source>
        <dbReference type="SAM" id="MobiDB-lite"/>
    </source>
</evidence>
<dbReference type="AlphaFoldDB" id="A0A0G4GKE5"/>
<dbReference type="InterPro" id="IPR032675">
    <property type="entry name" value="LRR_dom_sf"/>
</dbReference>
<protein>
    <submittedName>
        <fullName evidence="5">Uncharacterized protein</fullName>
    </submittedName>
</protein>
<evidence type="ECO:0000256" key="1">
    <source>
        <dbReference type="ARBA" id="ARBA00022468"/>
    </source>
</evidence>
<evidence type="ECO:0000256" key="3">
    <source>
        <dbReference type="ARBA" id="ARBA00022737"/>
    </source>
</evidence>
<dbReference type="GO" id="GO:0006913">
    <property type="term" value="P:nucleocytoplasmic transport"/>
    <property type="evidence" value="ECO:0007669"/>
    <property type="project" value="TreeGrafter"/>
</dbReference>
<dbReference type="SMART" id="SM00368">
    <property type="entry name" value="LRR_RI"/>
    <property type="match status" value="6"/>
</dbReference>
<dbReference type="InterPro" id="IPR027038">
    <property type="entry name" value="RanGap"/>
</dbReference>
<feature type="region of interest" description="Disordered" evidence="4">
    <location>
        <begin position="1035"/>
        <end position="1086"/>
    </location>
</feature>
<dbReference type="GO" id="GO:0005829">
    <property type="term" value="C:cytosol"/>
    <property type="evidence" value="ECO:0007669"/>
    <property type="project" value="TreeGrafter"/>
</dbReference>
<keyword evidence="1" id="KW-0343">GTPase activation</keyword>
<proteinExistence type="predicted"/>
<sequence>MSPASTPQKEDETKLEAHDQLPDDSCACVRAENGERQGEKEKNCHDGLCRFLLQLRPTSQLGALGKVTLELPRSTDLRGTFGIAPGKLHLLLNSLPVSVEELELDAVAVKGSGLPLFLQFLRRLGAAREKGGSMPRLKRITFASNLLGLEGIGALSEEIRTGRASSLLALNLEETGIEREELEVLCKALEETRLSSVRAVNLSGNQLGHFGPLVSALSVSCLPCLQALILRDCGLTDASLKHLADLSSKGIFSNLRTLDLGGRLKTVGEECFLDLLTSALNLDNIPQLRHLRVCLPSPRCVSFLLNALRENPSSSSLEDVQLQLYKAYDEDLRALAAGDFPSVRTLSLQGATTVVSFLRGLLDRQRASEEEGSESGGCQLEALDVNLGEFVGHAALVNEALGLLGAGIEAGLLSFLRTVKVEVQEREDEEEDEDDEGGGGNPEANFFLEIDETGGAFFRSLSTATLPVFSELIMPNLMFLDEELLWLAAGIKAGNLPALRVLDFKGGVAVVEGLWLDALVAAVVESREGLRYFEKFLMNVSMEGGELASSLQIFQPHGKLERLFGLLPSVRHLFGQASGLGSTLIAGKLRNLTEVRLSGHTDVFVGGLTEGIRAGAFFRASVLDLGSPGEESWRDLLRAVVESERGLPFLKRLETPGRSVHKLLAVGSGKLPALEYMRDSEFDLDEQTLPALCTGVRRGTFPPGLPVRSVRFCRQDGLSPIDLDPLICALAESTKGLPACVSSLELVGGRLGVEALVSLTESGGGSLGSKLSQLESLDLSECEIDDERLTRLGEVFRAHSCTHLETLYLWRNRISAEGVSAFVDRLNPDSLPNLQRLYVSPQEEGGDSRLLQERQEKWSEGAGGTKQPDVRTFFPTKDEAEAVVAPYAETHEKRIKCDMLTTDFLASAGWPHLTENEALRKLVKALDPRYDLPSVGKTHTTIRWLGFQNNLTCLLPFAQRNWANKLMKVHEKQIVAYETDPRVRYPAFDRFATGDMLYDWDILDVNHERLQYAPDPEYRNFKAASTFPVGVEQFQKGKGKGSGGAADSAGGGAASAGPGGRTNLKPKEAAADANAEKAGGKLPPPEKVITLGEEGYRPLYIFTSNTRGLLSALARHRG</sequence>
<dbReference type="SUPFAM" id="SSF52047">
    <property type="entry name" value="RNI-like"/>
    <property type="match status" value="1"/>
</dbReference>
<dbReference type="PANTHER" id="PTHR24113">
    <property type="entry name" value="RAN GTPASE-ACTIVATING PROTEIN 1"/>
    <property type="match status" value="1"/>
</dbReference>
<dbReference type="InterPro" id="IPR001611">
    <property type="entry name" value="Leu-rich_rpt"/>
</dbReference>